<evidence type="ECO:0000256" key="1">
    <source>
        <dbReference type="ARBA" id="ARBA00004496"/>
    </source>
</evidence>
<dbReference type="PROSITE" id="PS51999">
    <property type="entry name" value="ZF_GRF"/>
    <property type="match status" value="1"/>
</dbReference>
<evidence type="ECO:0000256" key="10">
    <source>
        <dbReference type="SAM" id="MobiDB-lite"/>
    </source>
</evidence>
<protein>
    <recommendedName>
        <fullName evidence="16">Zinc finger CCHC domain-containing protein 4</fullName>
    </recommendedName>
</protein>
<evidence type="ECO:0000259" key="12">
    <source>
        <dbReference type="PROSITE" id="PS51270"/>
    </source>
</evidence>
<keyword evidence="2" id="KW-0963">Cytoplasm</keyword>
<dbReference type="GO" id="GO:0003676">
    <property type="term" value="F:nucleic acid binding"/>
    <property type="evidence" value="ECO:0007669"/>
    <property type="project" value="InterPro"/>
</dbReference>
<dbReference type="InterPro" id="IPR041370">
    <property type="entry name" value="Mlase_EEF1AKMT1/ZCCHC4"/>
</dbReference>
<proteinExistence type="predicted"/>
<feature type="domain" description="GRF-type" evidence="13">
    <location>
        <begin position="14"/>
        <end position="57"/>
    </location>
</feature>
<evidence type="ECO:0000313" key="15">
    <source>
        <dbReference type="Proteomes" id="UP000827092"/>
    </source>
</evidence>
<dbReference type="Proteomes" id="UP000827092">
    <property type="component" value="Unassembled WGS sequence"/>
</dbReference>
<sequence length="477" mass="55200">MEVIIKNTKHHPSCPHGPCLMFERHSANGTKTGRKFYACSACRDRSVCSFFHWCDDEISSKKQEHWNDIIEASKPCFTHDECMSRLSSFKQLPSHERRYCKTCSLLIFPDETNHAKHEVVENITSEKLLQPSTLFSVLQDKKSEAQYFFADKTISFVISLLKKLNFTKVLSIGTPKIHEYLLSKQNEDLGLQSLFLDIDDRYMQFFEPGSFCHYNVFNNHFFEGKSSKKTMKQFLSENEGEKIAILLDPPFGGLVDAISYTLNTINKWWKAKNNTQSSEDIPILWFFPYFLEPRIIKSMPSMEMMDYKVDYANHKKFGSKSGSKGSPVRIFTNIEKSSFELPKKEGYKFCAKCQRWTSKENKHCNKCNKCTTNHGPTYKHCDSCNVCVKDSYTHCKIHNKCAPPMLNIKETEKQCNCSLPDSEGNTLKCYKCFGYGHRKNECPINSKSTKKRKQQKPIEAEHLKPSKAEKIKKKKVV</sequence>
<feature type="compositionally biased region" description="Basic and acidic residues" evidence="10">
    <location>
        <begin position="456"/>
        <end position="469"/>
    </location>
</feature>
<evidence type="ECO:0000256" key="6">
    <source>
        <dbReference type="ARBA" id="ARBA00022723"/>
    </source>
</evidence>
<dbReference type="PROSITE" id="PS50158">
    <property type="entry name" value="ZF_CCHC"/>
    <property type="match status" value="1"/>
</dbReference>
<evidence type="ECO:0000256" key="2">
    <source>
        <dbReference type="ARBA" id="ARBA00022490"/>
    </source>
</evidence>
<dbReference type="PANTHER" id="PTHR13493:SF3">
    <property type="entry name" value="RRNA N6-ADENOSINE-METHYLTRANSFERASE ZCCHC4"/>
    <property type="match status" value="1"/>
</dbReference>
<feature type="domain" description="CTCHY-type" evidence="12">
    <location>
        <begin position="345"/>
        <end position="409"/>
    </location>
</feature>
<evidence type="ECO:0000256" key="5">
    <source>
        <dbReference type="ARBA" id="ARBA00022691"/>
    </source>
</evidence>
<gene>
    <name evidence="14" type="ORF">JTE90_010661</name>
</gene>
<reference evidence="14 15" key="1">
    <citation type="journal article" date="2022" name="Nat. Ecol. Evol.">
        <title>A masculinizing supergene underlies an exaggerated male reproductive morph in a spider.</title>
        <authorList>
            <person name="Hendrickx F."/>
            <person name="De Corte Z."/>
            <person name="Sonet G."/>
            <person name="Van Belleghem S.M."/>
            <person name="Kostlbacher S."/>
            <person name="Vangestel C."/>
        </authorList>
    </citation>
    <scope>NUCLEOTIDE SEQUENCE [LARGE SCALE GENOMIC DNA]</scope>
    <source>
        <strain evidence="14">W744_W776</strain>
    </source>
</reference>
<comment type="subcellular location">
    <subcellularLocation>
        <location evidence="1">Cytoplasm</location>
    </subcellularLocation>
</comment>
<keyword evidence="4" id="KW-0808">Transferase</keyword>
<dbReference type="GO" id="GO:0005730">
    <property type="term" value="C:nucleolus"/>
    <property type="evidence" value="ECO:0007669"/>
    <property type="project" value="TreeGrafter"/>
</dbReference>
<dbReference type="InterPro" id="IPR017921">
    <property type="entry name" value="Znf_CTCHY"/>
</dbReference>
<accession>A0AAV6USH7</accession>
<evidence type="ECO:0000256" key="7">
    <source>
        <dbReference type="ARBA" id="ARBA00022771"/>
    </source>
</evidence>
<keyword evidence="8" id="KW-0862">Zinc</keyword>
<dbReference type="EMBL" id="JAFNEN010000289">
    <property type="protein sequence ID" value="KAG8186767.1"/>
    <property type="molecule type" value="Genomic_DNA"/>
</dbReference>
<feature type="region of interest" description="Disordered" evidence="10">
    <location>
        <begin position="444"/>
        <end position="477"/>
    </location>
</feature>
<evidence type="ECO:0000256" key="3">
    <source>
        <dbReference type="ARBA" id="ARBA00022603"/>
    </source>
</evidence>
<dbReference type="AlphaFoldDB" id="A0AAV6USH7"/>
<evidence type="ECO:0000256" key="8">
    <source>
        <dbReference type="ARBA" id="ARBA00022833"/>
    </source>
</evidence>
<evidence type="ECO:0008006" key="16">
    <source>
        <dbReference type="Google" id="ProtNLM"/>
    </source>
</evidence>
<keyword evidence="15" id="KW-1185">Reference proteome</keyword>
<organism evidence="14 15">
    <name type="scientific">Oedothorax gibbosus</name>
    <dbReference type="NCBI Taxonomy" id="931172"/>
    <lineage>
        <taxon>Eukaryota</taxon>
        <taxon>Metazoa</taxon>
        <taxon>Ecdysozoa</taxon>
        <taxon>Arthropoda</taxon>
        <taxon>Chelicerata</taxon>
        <taxon>Arachnida</taxon>
        <taxon>Araneae</taxon>
        <taxon>Araneomorphae</taxon>
        <taxon>Entelegynae</taxon>
        <taxon>Araneoidea</taxon>
        <taxon>Linyphiidae</taxon>
        <taxon>Erigoninae</taxon>
        <taxon>Oedothorax</taxon>
    </lineage>
</organism>
<dbReference type="SUPFAM" id="SSF161245">
    <property type="entry name" value="Zinc hairpin stack"/>
    <property type="match status" value="1"/>
</dbReference>
<keyword evidence="5" id="KW-0949">S-adenosyl-L-methionine</keyword>
<evidence type="ECO:0000256" key="9">
    <source>
        <dbReference type="PROSITE-ProRule" id="PRU00047"/>
    </source>
</evidence>
<feature type="domain" description="CCHC-type" evidence="11">
    <location>
        <begin position="428"/>
        <end position="443"/>
    </location>
</feature>
<dbReference type="Pfam" id="PF10237">
    <property type="entry name" value="N6-adenineMlase"/>
    <property type="match status" value="1"/>
</dbReference>
<dbReference type="InterPro" id="IPR001878">
    <property type="entry name" value="Znf_CCHC"/>
</dbReference>
<comment type="caution">
    <text evidence="14">The sequence shown here is derived from an EMBL/GenBank/DDBJ whole genome shotgun (WGS) entry which is preliminary data.</text>
</comment>
<evidence type="ECO:0000256" key="4">
    <source>
        <dbReference type="ARBA" id="ARBA00022679"/>
    </source>
</evidence>
<dbReference type="GO" id="GO:0005737">
    <property type="term" value="C:cytoplasm"/>
    <property type="evidence" value="ECO:0007669"/>
    <property type="project" value="UniProtKB-SubCell"/>
</dbReference>
<dbReference type="InterPro" id="IPR037275">
    <property type="entry name" value="Znf_CTCHY_sf"/>
</dbReference>
<evidence type="ECO:0000313" key="14">
    <source>
        <dbReference type="EMBL" id="KAG8186767.1"/>
    </source>
</evidence>
<keyword evidence="6" id="KW-0479">Metal-binding</keyword>
<evidence type="ECO:0000259" key="13">
    <source>
        <dbReference type="PROSITE" id="PS51999"/>
    </source>
</evidence>
<dbReference type="PROSITE" id="PS50216">
    <property type="entry name" value="DHHC"/>
    <property type="match status" value="1"/>
</dbReference>
<name>A0AAV6USH7_9ARAC</name>
<dbReference type="PROSITE" id="PS51270">
    <property type="entry name" value="ZF_CTCHY"/>
    <property type="match status" value="1"/>
</dbReference>
<evidence type="ECO:0000259" key="11">
    <source>
        <dbReference type="PROSITE" id="PS50158"/>
    </source>
</evidence>
<dbReference type="PANTHER" id="PTHR13493">
    <property type="entry name" value="ZINC FINGER CCHC DOMAIN-CONTAINING"/>
    <property type="match status" value="1"/>
</dbReference>
<dbReference type="GO" id="GO:0008270">
    <property type="term" value="F:zinc ion binding"/>
    <property type="evidence" value="ECO:0007669"/>
    <property type="project" value="UniProtKB-KW"/>
</dbReference>
<keyword evidence="3" id="KW-0489">Methyltransferase</keyword>
<dbReference type="GO" id="GO:0008988">
    <property type="term" value="F:rRNA (adenine-N6-)-methyltransferase activity"/>
    <property type="evidence" value="ECO:0007669"/>
    <property type="project" value="InterPro"/>
</dbReference>
<dbReference type="Pfam" id="PF06839">
    <property type="entry name" value="Zn_ribbon_GRF"/>
    <property type="match status" value="1"/>
</dbReference>
<dbReference type="InterPro" id="IPR039846">
    <property type="entry name" value="ZCCHC4"/>
</dbReference>
<dbReference type="InterPro" id="IPR010666">
    <property type="entry name" value="Znf_GRF"/>
</dbReference>
<keyword evidence="7 9" id="KW-0863">Zinc-finger</keyword>